<protein>
    <submittedName>
        <fullName evidence="1">Uncharacterized protein</fullName>
    </submittedName>
</protein>
<gene>
    <name evidence="1" type="ORF">MM415B03403_0003</name>
</gene>
<proteinExistence type="predicted"/>
<reference evidence="1" key="1">
    <citation type="submission" date="2020-03" db="EMBL/GenBank/DDBJ databases">
        <title>The deep terrestrial virosphere.</title>
        <authorList>
            <person name="Holmfeldt K."/>
            <person name="Nilsson E."/>
            <person name="Simone D."/>
            <person name="Lopez-Fernandez M."/>
            <person name="Wu X."/>
            <person name="de Brujin I."/>
            <person name="Lundin D."/>
            <person name="Andersson A."/>
            <person name="Bertilsson S."/>
            <person name="Dopson M."/>
        </authorList>
    </citation>
    <scope>NUCLEOTIDE SEQUENCE</scope>
    <source>
        <strain evidence="1">MM415B03403</strain>
    </source>
</reference>
<dbReference type="EMBL" id="MT142979">
    <property type="protein sequence ID" value="QJA91320.1"/>
    <property type="molecule type" value="Genomic_DNA"/>
</dbReference>
<sequence>MLNIVKKDGKAIHELSVKEKFWVCSECNKEYKVAPVQCSCGATDKVFIEKDGVIKVGDRKEYEVIENFIYDATHISKGFVVSLIINDKRTKSLVSRGIVKEIQVEPVVAAKK</sequence>
<dbReference type="AlphaFoldDB" id="A0A6M3L9F4"/>
<organism evidence="1">
    <name type="scientific">viral metagenome</name>
    <dbReference type="NCBI Taxonomy" id="1070528"/>
    <lineage>
        <taxon>unclassified sequences</taxon>
        <taxon>metagenomes</taxon>
        <taxon>organismal metagenomes</taxon>
    </lineage>
</organism>
<accession>A0A6M3L9F4</accession>
<evidence type="ECO:0000313" key="1">
    <source>
        <dbReference type="EMBL" id="QJA91320.1"/>
    </source>
</evidence>
<name>A0A6M3L9F4_9ZZZZ</name>